<dbReference type="EMBL" id="AFBM01000023">
    <property type="protein sequence ID" value="EGF51071.1"/>
    <property type="molecule type" value="Genomic_DNA"/>
</dbReference>
<evidence type="ECO:0000313" key="5">
    <source>
        <dbReference type="EMBL" id="EGF51071.1"/>
    </source>
</evidence>
<name>A0ABP2KS66_9BACE</name>
<keyword evidence="4" id="KW-0460">Magnesium</keyword>
<dbReference type="Pfam" id="PF00459">
    <property type="entry name" value="Inositol_P"/>
    <property type="match status" value="1"/>
</dbReference>
<evidence type="ECO:0000313" key="6">
    <source>
        <dbReference type="Proteomes" id="UP000010321"/>
    </source>
</evidence>
<evidence type="ECO:0000256" key="3">
    <source>
        <dbReference type="ARBA" id="ARBA00022801"/>
    </source>
</evidence>
<dbReference type="CDD" id="cd01639">
    <property type="entry name" value="IMPase"/>
    <property type="match status" value="1"/>
</dbReference>
<dbReference type="InterPro" id="IPR022337">
    <property type="entry name" value="Inositol_monophosphatase_SuhB"/>
</dbReference>
<dbReference type="PRINTS" id="PR01959">
    <property type="entry name" value="SBIMPHPHTASE"/>
</dbReference>
<dbReference type="InterPro" id="IPR033942">
    <property type="entry name" value="IMPase"/>
</dbReference>
<comment type="cofactor">
    <cofactor evidence="2 4">
        <name>Mg(2+)</name>
        <dbReference type="ChEBI" id="CHEBI:18420"/>
    </cofactor>
</comment>
<organism evidence="5 6">
    <name type="scientific">Bacteroides clarus YIT 12056</name>
    <dbReference type="NCBI Taxonomy" id="762984"/>
    <lineage>
        <taxon>Bacteria</taxon>
        <taxon>Pseudomonadati</taxon>
        <taxon>Bacteroidota</taxon>
        <taxon>Bacteroidia</taxon>
        <taxon>Bacteroidales</taxon>
        <taxon>Bacteroidaceae</taxon>
        <taxon>Bacteroides</taxon>
    </lineage>
</organism>
<evidence type="ECO:0000256" key="4">
    <source>
        <dbReference type="RuleBase" id="RU364068"/>
    </source>
</evidence>
<comment type="caution">
    <text evidence="5">The sequence shown here is derived from an EMBL/GenBank/DDBJ whole genome shotgun (WGS) entry which is preliminary data.</text>
</comment>
<dbReference type="Gene3D" id="3.30.540.10">
    <property type="entry name" value="Fructose-1,6-Bisphosphatase, subunit A, domain 1"/>
    <property type="match status" value="1"/>
</dbReference>
<comment type="similarity">
    <text evidence="4">Belongs to the inositol monophosphatase superfamily.</text>
</comment>
<evidence type="ECO:0000256" key="2">
    <source>
        <dbReference type="ARBA" id="ARBA00001946"/>
    </source>
</evidence>
<gene>
    <name evidence="5" type="ORF">HMPREF9445_02060</name>
</gene>
<keyword evidence="6" id="KW-1185">Reference proteome</keyword>
<evidence type="ECO:0000256" key="1">
    <source>
        <dbReference type="ARBA" id="ARBA00001033"/>
    </source>
</evidence>
<dbReference type="SUPFAM" id="SSF56655">
    <property type="entry name" value="Carbohydrate phosphatase"/>
    <property type="match status" value="1"/>
</dbReference>
<reference evidence="5 6" key="1">
    <citation type="submission" date="2011-02" db="EMBL/GenBank/DDBJ databases">
        <authorList>
            <person name="Weinstock G."/>
            <person name="Sodergren E."/>
            <person name="Clifton S."/>
            <person name="Fulton L."/>
            <person name="Fulton B."/>
            <person name="Courtney L."/>
            <person name="Fronick C."/>
            <person name="Harrison M."/>
            <person name="Strong C."/>
            <person name="Farmer C."/>
            <person name="Delahaunty K."/>
            <person name="Markovic C."/>
            <person name="Hall O."/>
            <person name="Minx P."/>
            <person name="Tomlinson C."/>
            <person name="Mitreva M."/>
            <person name="Hou S."/>
            <person name="Chen J."/>
            <person name="Wollam A."/>
            <person name="Pepin K.H."/>
            <person name="Johnson M."/>
            <person name="Bhonagiri V."/>
            <person name="Zhang X."/>
            <person name="Suruliraj S."/>
            <person name="Warren W."/>
            <person name="Chinwalla A."/>
            <person name="Mardis E.R."/>
            <person name="Wilson R.K."/>
        </authorList>
    </citation>
    <scope>NUCLEOTIDE SEQUENCE [LARGE SCALE GENOMIC DNA]</scope>
    <source>
        <strain evidence="5 6">YIT 12056</strain>
    </source>
</reference>
<comment type="catalytic activity">
    <reaction evidence="1 4">
        <text>a myo-inositol phosphate + H2O = myo-inositol + phosphate</text>
        <dbReference type="Rhea" id="RHEA:24056"/>
        <dbReference type="ChEBI" id="CHEBI:15377"/>
        <dbReference type="ChEBI" id="CHEBI:17268"/>
        <dbReference type="ChEBI" id="CHEBI:43474"/>
        <dbReference type="ChEBI" id="CHEBI:84139"/>
        <dbReference type="EC" id="3.1.3.25"/>
    </reaction>
</comment>
<dbReference type="Proteomes" id="UP000010321">
    <property type="component" value="Unassembled WGS sequence"/>
</dbReference>
<dbReference type="PANTHER" id="PTHR20854:SF4">
    <property type="entry name" value="INOSITOL-1-MONOPHOSPHATASE-RELATED"/>
    <property type="match status" value="1"/>
</dbReference>
<dbReference type="InterPro" id="IPR000760">
    <property type="entry name" value="Inositol_monophosphatase-like"/>
</dbReference>
<proteinExistence type="inferred from homology"/>
<dbReference type="PANTHER" id="PTHR20854">
    <property type="entry name" value="INOSITOL MONOPHOSPHATASE"/>
    <property type="match status" value="1"/>
</dbReference>
<keyword evidence="4" id="KW-0479">Metal-binding</keyword>
<accession>A0ABP2KS66</accession>
<dbReference type="PRINTS" id="PR00377">
    <property type="entry name" value="IMPHPHTASES"/>
</dbReference>
<dbReference type="Gene3D" id="3.40.190.80">
    <property type="match status" value="1"/>
</dbReference>
<keyword evidence="3 4" id="KW-0378">Hydrolase</keyword>
<protein>
    <recommendedName>
        <fullName evidence="4">Inositol-1-monophosphatase</fullName>
        <ecNumber evidence="4">3.1.3.25</ecNumber>
    </recommendedName>
</protein>
<sequence length="268" mass="29696">MMDDLKTLTGKVCDIARAAGHFLKEERKSFRREAVEEKHAHDYVSYVDKESEKRVVAALKALLPEAGFIVEEGSAVYRDEPYCWVADPLDGTTNYIHDNAPYCVSIALRNKSELLLGVVYDPCLDECFYAWKGGGAYLNEQPIQVSSVGRLEDAFVVAELPYNSEQYARTGEYLIHELYGKVAGIRMNGSAAMAICYVAAGRFDAWLEAFLGKWDFSAAALIVQEAGGQVTDFYGNACFIDGHHVVATNGRLHPFLLQLVEEAMPSGM</sequence>
<dbReference type="EC" id="3.1.3.25" evidence="4"/>